<sequence>MRLTFDHGLAPFRFPTTTVMVDDHETYLGVVPLMLDPLQRLKSYSSPRQALADLHRLDSRAVPGGGWLYRWREHPSPNRELMALDVDSIARTMHDPARFAEVSVVVVDQAMPEMDGLDFCRQLDNPYIGKVLLTGRADDETAIEAFNSGLIDRFIRKNDPRAMDKLQQAIVTLQQRYFERAGQFVSEAMALGDVHFLRDPVFLPVLREVLQQFPAVECYLHVNPTGLLLLDADGHGRFVLIQTDDDLRTHYEIASDLGAPIEVLTALRDGTALPWFGSRDGFYSDEAGAPPVRMIPATTVRGEHWYHYAVVDDVADRFGLERVVSYRRWLREQDDTATD</sequence>
<dbReference type="Pfam" id="PF00072">
    <property type="entry name" value="Response_reg"/>
    <property type="match status" value="1"/>
</dbReference>
<protein>
    <submittedName>
        <fullName evidence="3">Response regulator</fullName>
    </submittedName>
</protein>
<name>A0ABW8JXF0_9GAMM</name>
<organism evidence="3 4">
    <name type="scientific">Dyella ginsengisoli</name>
    <dbReference type="NCBI Taxonomy" id="363848"/>
    <lineage>
        <taxon>Bacteria</taxon>
        <taxon>Pseudomonadati</taxon>
        <taxon>Pseudomonadota</taxon>
        <taxon>Gammaproteobacteria</taxon>
        <taxon>Lysobacterales</taxon>
        <taxon>Rhodanobacteraceae</taxon>
        <taxon>Dyella</taxon>
    </lineage>
</organism>
<accession>A0ABW8JXF0</accession>
<reference evidence="3 4" key="1">
    <citation type="submission" date="2020-10" db="EMBL/GenBank/DDBJ databases">
        <title>Phylogeny of dyella-like bacteria.</title>
        <authorList>
            <person name="Fu J."/>
        </authorList>
    </citation>
    <scope>NUCLEOTIDE SEQUENCE [LARGE SCALE GENOMIC DNA]</scope>
    <source>
        <strain evidence="3 4">Gsoil3046</strain>
    </source>
</reference>
<evidence type="ECO:0000313" key="4">
    <source>
        <dbReference type="Proteomes" id="UP001620460"/>
    </source>
</evidence>
<evidence type="ECO:0000256" key="1">
    <source>
        <dbReference type="PROSITE-ProRule" id="PRU00169"/>
    </source>
</evidence>
<proteinExistence type="predicted"/>
<dbReference type="Gene3D" id="3.40.50.2300">
    <property type="match status" value="1"/>
</dbReference>
<dbReference type="EMBL" id="JADIKM010000005">
    <property type="protein sequence ID" value="MFK2905543.1"/>
    <property type="molecule type" value="Genomic_DNA"/>
</dbReference>
<dbReference type="InterPro" id="IPR001789">
    <property type="entry name" value="Sig_transdc_resp-reg_receiver"/>
</dbReference>
<evidence type="ECO:0000313" key="3">
    <source>
        <dbReference type="EMBL" id="MFK2905543.1"/>
    </source>
</evidence>
<dbReference type="RefSeq" id="WP_404635045.1">
    <property type="nucleotide sequence ID" value="NZ_JADIKM010000005.1"/>
</dbReference>
<dbReference type="Proteomes" id="UP001620460">
    <property type="component" value="Unassembled WGS sequence"/>
</dbReference>
<dbReference type="PROSITE" id="PS50110">
    <property type="entry name" value="RESPONSE_REGULATORY"/>
    <property type="match status" value="1"/>
</dbReference>
<feature type="domain" description="Response regulatory" evidence="2">
    <location>
        <begin position="17"/>
        <end position="171"/>
    </location>
</feature>
<dbReference type="InterPro" id="IPR011006">
    <property type="entry name" value="CheY-like_superfamily"/>
</dbReference>
<comment type="caution">
    <text evidence="3">The sequence shown here is derived from an EMBL/GenBank/DDBJ whole genome shotgun (WGS) entry which is preliminary data.</text>
</comment>
<gene>
    <name evidence="3" type="ORF">ISP17_16400</name>
</gene>
<keyword evidence="1" id="KW-0597">Phosphoprotein</keyword>
<evidence type="ECO:0000259" key="2">
    <source>
        <dbReference type="PROSITE" id="PS50110"/>
    </source>
</evidence>
<keyword evidence="4" id="KW-1185">Reference proteome</keyword>
<feature type="modified residue" description="4-aspartylphosphate" evidence="1">
    <location>
        <position position="108"/>
    </location>
</feature>
<dbReference type="SUPFAM" id="SSF52172">
    <property type="entry name" value="CheY-like"/>
    <property type="match status" value="1"/>
</dbReference>